<evidence type="ECO:0000256" key="9">
    <source>
        <dbReference type="ARBA" id="ARBA00034808"/>
    </source>
</evidence>
<dbReference type="PANTHER" id="PTHR11070">
    <property type="entry name" value="UVRD / RECB / PCRA DNA HELICASE FAMILY MEMBER"/>
    <property type="match status" value="1"/>
</dbReference>
<evidence type="ECO:0000256" key="11">
    <source>
        <dbReference type="PROSITE-ProRule" id="PRU00560"/>
    </source>
</evidence>
<feature type="binding site" evidence="11">
    <location>
        <begin position="23"/>
        <end position="30"/>
    </location>
    <ligand>
        <name>ATP</name>
        <dbReference type="ChEBI" id="CHEBI:30616"/>
    </ligand>
</feature>
<dbReference type="PROSITE" id="PS51198">
    <property type="entry name" value="UVRD_HELICASE_ATP_BIND"/>
    <property type="match status" value="1"/>
</dbReference>
<dbReference type="GO" id="GO:0000725">
    <property type="term" value="P:recombinational repair"/>
    <property type="evidence" value="ECO:0007669"/>
    <property type="project" value="TreeGrafter"/>
</dbReference>
<comment type="catalytic activity">
    <reaction evidence="8">
        <text>Couples ATP hydrolysis with the unwinding of duplex DNA by translocating in the 3'-5' direction.</text>
        <dbReference type="EC" id="5.6.2.4"/>
    </reaction>
</comment>
<dbReference type="SUPFAM" id="SSF52540">
    <property type="entry name" value="P-loop containing nucleoside triphosphate hydrolases"/>
    <property type="match status" value="1"/>
</dbReference>
<gene>
    <name evidence="14" type="ORF">FYJ71_06345</name>
</gene>
<dbReference type="CDD" id="cd17932">
    <property type="entry name" value="DEXQc_UvrD"/>
    <property type="match status" value="1"/>
</dbReference>
<dbReference type="GO" id="GO:0033202">
    <property type="term" value="C:DNA helicase complex"/>
    <property type="evidence" value="ECO:0007669"/>
    <property type="project" value="TreeGrafter"/>
</dbReference>
<evidence type="ECO:0000256" key="3">
    <source>
        <dbReference type="ARBA" id="ARBA00022801"/>
    </source>
</evidence>
<evidence type="ECO:0000256" key="7">
    <source>
        <dbReference type="ARBA" id="ARBA00023235"/>
    </source>
</evidence>
<dbReference type="InterPro" id="IPR027417">
    <property type="entry name" value="P-loop_NTPase"/>
</dbReference>
<evidence type="ECO:0000256" key="5">
    <source>
        <dbReference type="ARBA" id="ARBA00022840"/>
    </source>
</evidence>
<dbReference type="EMBL" id="VUNE01000003">
    <property type="protein sequence ID" value="MST62582.1"/>
    <property type="molecule type" value="Genomic_DNA"/>
</dbReference>
<dbReference type="GO" id="GO:0005524">
    <property type="term" value="F:ATP binding"/>
    <property type="evidence" value="ECO:0007669"/>
    <property type="project" value="UniProtKB-UniRule"/>
</dbReference>
<dbReference type="InterPro" id="IPR013986">
    <property type="entry name" value="DExx_box_DNA_helicase_dom_sf"/>
</dbReference>
<comment type="similarity">
    <text evidence="1">Belongs to the helicase family. UvrD subfamily.</text>
</comment>
<dbReference type="Pfam" id="PF00580">
    <property type="entry name" value="UvrD-helicase"/>
    <property type="match status" value="1"/>
</dbReference>
<keyword evidence="2 11" id="KW-0547">Nucleotide-binding</keyword>
<dbReference type="Proteomes" id="UP000440713">
    <property type="component" value="Unassembled WGS sequence"/>
</dbReference>
<evidence type="ECO:0000259" key="12">
    <source>
        <dbReference type="PROSITE" id="PS51198"/>
    </source>
</evidence>
<evidence type="ECO:0000256" key="1">
    <source>
        <dbReference type="ARBA" id="ARBA00009922"/>
    </source>
</evidence>
<dbReference type="InterPro" id="IPR000212">
    <property type="entry name" value="DNA_helicase_UvrD/REP"/>
</dbReference>
<evidence type="ECO:0000313" key="15">
    <source>
        <dbReference type="Proteomes" id="UP000440713"/>
    </source>
</evidence>
<name>A0A6N7XE11_9FIRM</name>
<feature type="domain" description="UvrD-like helicase C-terminal" evidence="13">
    <location>
        <begin position="278"/>
        <end position="550"/>
    </location>
</feature>
<evidence type="ECO:0000259" key="13">
    <source>
        <dbReference type="PROSITE" id="PS51217"/>
    </source>
</evidence>
<dbReference type="AlphaFoldDB" id="A0A6N7XE11"/>
<dbReference type="Gene3D" id="3.40.50.300">
    <property type="entry name" value="P-loop containing nucleotide triphosphate hydrolases"/>
    <property type="match status" value="2"/>
</dbReference>
<dbReference type="PANTHER" id="PTHR11070:SF2">
    <property type="entry name" value="ATP-DEPENDENT DNA HELICASE SRS2"/>
    <property type="match status" value="1"/>
</dbReference>
<keyword evidence="4 11" id="KW-0347">Helicase</keyword>
<dbReference type="Gene3D" id="1.10.10.160">
    <property type="match status" value="1"/>
</dbReference>
<protein>
    <recommendedName>
        <fullName evidence="9">DNA 3'-5' helicase</fullName>
        <ecNumber evidence="9">5.6.2.4</ecNumber>
    </recommendedName>
</protein>
<keyword evidence="6" id="KW-0238">DNA-binding</keyword>
<organism evidence="14 15">
    <name type="scientific">Peptostreptococcus porci</name>
    <dbReference type="NCBI Taxonomy" id="2652282"/>
    <lineage>
        <taxon>Bacteria</taxon>
        <taxon>Bacillati</taxon>
        <taxon>Bacillota</taxon>
        <taxon>Clostridia</taxon>
        <taxon>Peptostreptococcales</taxon>
        <taxon>Peptostreptococcaceae</taxon>
        <taxon>Peptostreptococcus</taxon>
    </lineage>
</organism>
<dbReference type="GO" id="GO:0005829">
    <property type="term" value="C:cytosol"/>
    <property type="evidence" value="ECO:0007669"/>
    <property type="project" value="TreeGrafter"/>
</dbReference>
<dbReference type="InterPro" id="IPR014017">
    <property type="entry name" value="DNA_helicase_UvrD-like_C"/>
</dbReference>
<accession>A0A6N7XE11</accession>
<dbReference type="GO" id="GO:0016787">
    <property type="term" value="F:hydrolase activity"/>
    <property type="evidence" value="ECO:0007669"/>
    <property type="project" value="UniProtKB-UniRule"/>
</dbReference>
<comment type="catalytic activity">
    <reaction evidence="10">
        <text>ATP + H2O = ADP + phosphate + H(+)</text>
        <dbReference type="Rhea" id="RHEA:13065"/>
        <dbReference type="ChEBI" id="CHEBI:15377"/>
        <dbReference type="ChEBI" id="CHEBI:15378"/>
        <dbReference type="ChEBI" id="CHEBI:30616"/>
        <dbReference type="ChEBI" id="CHEBI:43474"/>
        <dbReference type="ChEBI" id="CHEBI:456216"/>
        <dbReference type="EC" id="5.6.2.4"/>
    </reaction>
</comment>
<dbReference type="Gene3D" id="1.10.486.10">
    <property type="entry name" value="PCRA, domain 4"/>
    <property type="match status" value="1"/>
</dbReference>
<dbReference type="GO" id="GO:0043138">
    <property type="term" value="F:3'-5' DNA helicase activity"/>
    <property type="evidence" value="ECO:0007669"/>
    <property type="project" value="UniProtKB-EC"/>
</dbReference>
<comment type="caution">
    <text evidence="14">The sequence shown here is derived from an EMBL/GenBank/DDBJ whole genome shotgun (WGS) entry which is preliminary data.</text>
</comment>
<dbReference type="PROSITE" id="PS51217">
    <property type="entry name" value="UVRD_HELICASE_CTER"/>
    <property type="match status" value="1"/>
</dbReference>
<evidence type="ECO:0000256" key="10">
    <source>
        <dbReference type="ARBA" id="ARBA00048988"/>
    </source>
</evidence>
<keyword evidence="7" id="KW-0413">Isomerase</keyword>
<dbReference type="Pfam" id="PF13361">
    <property type="entry name" value="UvrD_C"/>
    <property type="match status" value="1"/>
</dbReference>
<evidence type="ECO:0000256" key="6">
    <source>
        <dbReference type="ARBA" id="ARBA00023125"/>
    </source>
</evidence>
<evidence type="ECO:0000256" key="8">
    <source>
        <dbReference type="ARBA" id="ARBA00034617"/>
    </source>
</evidence>
<dbReference type="InterPro" id="IPR014016">
    <property type="entry name" value="UvrD-like_ATP-bd"/>
</dbReference>
<keyword evidence="3 11" id="KW-0378">Hydrolase</keyword>
<reference evidence="14 15" key="1">
    <citation type="submission" date="2019-08" db="EMBL/GenBank/DDBJ databases">
        <title>In-depth cultivation of the pig gut microbiome towards novel bacterial diversity and tailored functional studies.</title>
        <authorList>
            <person name="Wylensek D."/>
            <person name="Hitch T.C.A."/>
            <person name="Clavel T."/>
        </authorList>
    </citation>
    <scope>NUCLEOTIDE SEQUENCE [LARGE SCALE GENOMIC DNA]</scope>
    <source>
        <strain evidence="14 15">WCA-SAB-591-4A-A</strain>
    </source>
</reference>
<keyword evidence="15" id="KW-1185">Reference proteome</keyword>
<proteinExistence type="inferred from homology"/>
<evidence type="ECO:0000256" key="4">
    <source>
        <dbReference type="ARBA" id="ARBA00022806"/>
    </source>
</evidence>
<evidence type="ECO:0000256" key="2">
    <source>
        <dbReference type="ARBA" id="ARBA00022741"/>
    </source>
</evidence>
<sequence length="625" mass="73177">MNTLNRNQRIAVEHIDGPCLVLAGPGSGKTRVIAHRIYNMIKNHDIPPTRILAISFTKASSDDIRKKTLDFARDDRVKKVNFGTFHSSFFRILRRYSGVNLEDIISENDRYKLMKIVLRQLKISNISDDDIAAILSDISYVKNEMIEPMSYNCESFEAEVFSQIFDLYERGKNSVKKIDFDDMLIMTYKLLLENQDILEIVRSVYKYILIDEFQDVNKVQFEVIKLIAKPLNNVFVVGDEDQSIYGFRGARPDFMLDFSKYFDGAKTVILEKNYRSNRNIVELSQKLIKNNKNRYEKRVFPYRATKGNICYIYPKDIEEEANIIAEEIKKAVEKDENEYSDFAVIYRTNRQSRALVDSFMNNRIPFVLKDSAKSIFDHWVSLDLIAYLRIAMNIATNEEWARIINKPFRYISKKAVDKAVKSVDFFESLLNNTDIKEFQKRDLRDLYEDLLYIRSLAPEYAISYIRTTLDYDRYILEYCHERKIKAKGIVDILDEFESSSKSFRSSFDFFKHIDNVREELKRKNSQQKKSSLDDLLDEGVVLTTMHSAKGLEFKNVFIAGVIDGIVPYINSEDENIDENHEEEERRLFYVGVTRAKDNLTISIPAKKYNKKAEKSRFIKGIEKEF</sequence>
<dbReference type="GO" id="GO:0003677">
    <property type="term" value="F:DNA binding"/>
    <property type="evidence" value="ECO:0007669"/>
    <property type="project" value="UniProtKB-KW"/>
</dbReference>
<feature type="domain" description="UvrD-like helicase ATP-binding" evidence="12">
    <location>
        <begin position="2"/>
        <end position="277"/>
    </location>
</feature>
<evidence type="ECO:0000313" key="14">
    <source>
        <dbReference type="EMBL" id="MST62582.1"/>
    </source>
</evidence>
<keyword evidence="5 11" id="KW-0067">ATP-binding</keyword>
<dbReference type="EC" id="5.6.2.4" evidence="9"/>